<dbReference type="EMBL" id="KB467942">
    <property type="protein sequence ID" value="PCH38514.1"/>
    <property type="molecule type" value="Genomic_DNA"/>
</dbReference>
<dbReference type="Pfam" id="PF20153">
    <property type="entry name" value="DUF6535"/>
    <property type="match status" value="1"/>
</dbReference>
<gene>
    <name evidence="4" type="ORF">WOLCODRAFT_149453</name>
</gene>
<feature type="transmembrane region" description="Helical" evidence="2">
    <location>
        <begin position="117"/>
        <end position="140"/>
    </location>
</feature>
<feature type="transmembrane region" description="Helical" evidence="2">
    <location>
        <begin position="244"/>
        <end position="265"/>
    </location>
</feature>
<feature type="transmembrane region" description="Helical" evidence="2">
    <location>
        <begin position="210"/>
        <end position="232"/>
    </location>
</feature>
<feature type="transmembrane region" description="Helical" evidence="2">
    <location>
        <begin position="182"/>
        <end position="204"/>
    </location>
</feature>
<keyword evidence="5" id="KW-1185">Reference proteome</keyword>
<keyword evidence="2" id="KW-1133">Transmembrane helix</keyword>
<name>A0A2H3JPF8_WOLCO</name>
<evidence type="ECO:0000313" key="4">
    <source>
        <dbReference type="EMBL" id="PCH38514.1"/>
    </source>
</evidence>
<evidence type="ECO:0000256" key="1">
    <source>
        <dbReference type="SAM" id="MobiDB-lite"/>
    </source>
</evidence>
<proteinExistence type="predicted"/>
<feature type="domain" description="DUF6535" evidence="3">
    <location>
        <begin position="50"/>
        <end position="202"/>
    </location>
</feature>
<feature type="transmembrane region" description="Helical" evidence="2">
    <location>
        <begin position="74"/>
        <end position="97"/>
    </location>
</feature>
<evidence type="ECO:0000256" key="2">
    <source>
        <dbReference type="SAM" id="Phobius"/>
    </source>
</evidence>
<dbReference type="OrthoDB" id="3221808at2759"/>
<accession>A0A2H3JPF8</accession>
<evidence type="ECO:0000313" key="5">
    <source>
        <dbReference type="Proteomes" id="UP000218811"/>
    </source>
</evidence>
<dbReference type="InterPro" id="IPR045338">
    <property type="entry name" value="DUF6535"/>
</dbReference>
<protein>
    <recommendedName>
        <fullName evidence="3">DUF6535 domain-containing protein</fullName>
    </recommendedName>
</protein>
<evidence type="ECO:0000259" key="3">
    <source>
        <dbReference type="Pfam" id="PF20153"/>
    </source>
</evidence>
<sequence>MAETTAATNNEATVIVQSVDAAQAGSVGKRRAARAGVDSKFESELDAETWQFIMKQALQEQKESVKSGNDAMDAILLFATLFSAVVTAFVIESYHSLQGDDSGVSLETLQFTPSQSAVRINICWFASLVISISTAFLAILGKQWLSGIKEGFSPIPEIRGRQLQFRRDQFERWRVSHTLSTLPILLHISLLLFFAGLVEFLWFINRPVAIVAASIAAATFFFYIATHIISLVGTASPYRTTLTTLILVTANTLMMSLAPTSLALAETFTELSLDKFRASRTKYKSEWSKTRMGRYFTTRYREIKYITSNAEEMDARAIARAIAALSPSDPRARDFTKKMYLFEPLLSQRRFLSHDGVVELLAKELRRLYNGSLTEENRDDVLFQSRRLAQLLTETKEDMSHATTLIEGIPIFYDHQISMHERGTHPLCTSGLCSPDESVSETADLSFFANMFRLQFVVSSEDWYKGGISYSIDQFYSRIQNPEKDNLDDLSENQLIALVHTTIYTAMRPVGGLDLHANDLHTARALDTLAAIALLRSNMSYAVQRQISYGIWLCAEPGLFTSDNLLIPYIRRAEPLSMPLTQYLVSGTQRLSLARAILAVIEPLLNSGREDDGLFPRMEEAKDRVPLTQELLKQYPTFLAAFAHRLREDLGILEHPWLSRLLASYVQQILPWGCLPTPSPRPGIEVDRSSISDNTLVLLSILCQNISALVPGDQAPLMRAAYGTVCKLAASQAGRPDSSAQFTLVEALPKEKHQLPAPAEPPVDLNAPPPTSRTSVTIDQTVMEAEADLHSPSVDRHNCLFADATAEDLARVFIEALQAGAVAVSDGDQTSTSMETMLTMIAQLSIGEGRSDDVVVLNSGILASLREPSHGVVGMLKTIGNSLQLVSGYALQALDTVNAQENLKLEMSEGSAPAAVVPAAS</sequence>
<reference evidence="4 5" key="1">
    <citation type="journal article" date="2012" name="Science">
        <title>The Paleozoic origin of enzymatic lignin decomposition reconstructed from 31 fungal genomes.</title>
        <authorList>
            <person name="Floudas D."/>
            <person name="Binder M."/>
            <person name="Riley R."/>
            <person name="Barry K."/>
            <person name="Blanchette R.A."/>
            <person name="Henrissat B."/>
            <person name="Martinez A.T."/>
            <person name="Otillar R."/>
            <person name="Spatafora J.W."/>
            <person name="Yadav J.S."/>
            <person name="Aerts A."/>
            <person name="Benoit I."/>
            <person name="Boyd A."/>
            <person name="Carlson A."/>
            <person name="Copeland A."/>
            <person name="Coutinho P.M."/>
            <person name="de Vries R.P."/>
            <person name="Ferreira P."/>
            <person name="Findley K."/>
            <person name="Foster B."/>
            <person name="Gaskell J."/>
            <person name="Glotzer D."/>
            <person name="Gorecki P."/>
            <person name="Heitman J."/>
            <person name="Hesse C."/>
            <person name="Hori C."/>
            <person name="Igarashi K."/>
            <person name="Jurgens J.A."/>
            <person name="Kallen N."/>
            <person name="Kersten P."/>
            <person name="Kohler A."/>
            <person name="Kuees U."/>
            <person name="Kumar T.K.A."/>
            <person name="Kuo A."/>
            <person name="LaButti K."/>
            <person name="Larrondo L.F."/>
            <person name="Lindquist E."/>
            <person name="Ling A."/>
            <person name="Lombard V."/>
            <person name="Lucas S."/>
            <person name="Lundell T."/>
            <person name="Martin R."/>
            <person name="McLaughlin D.J."/>
            <person name="Morgenstern I."/>
            <person name="Morin E."/>
            <person name="Murat C."/>
            <person name="Nagy L.G."/>
            <person name="Nolan M."/>
            <person name="Ohm R.A."/>
            <person name="Patyshakuliyeva A."/>
            <person name="Rokas A."/>
            <person name="Ruiz-Duenas F.J."/>
            <person name="Sabat G."/>
            <person name="Salamov A."/>
            <person name="Samejima M."/>
            <person name="Schmutz J."/>
            <person name="Slot J.C."/>
            <person name="St John F."/>
            <person name="Stenlid J."/>
            <person name="Sun H."/>
            <person name="Sun S."/>
            <person name="Syed K."/>
            <person name="Tsang A."/>
            <person name="Wiebenga A."/>
            <person name="Young D."/>
            <person name="Pisabarro A."/>
            <person name="Eastwood D.C."/>
            <person name="Martin F."/>
            <person name="Cullen D."/>
            <person name="Grigoriev I.V."/>
            <person name="Hibbett D.S."/>
        </authorList>
    </citation>
    <scope>NUCLEOTIDE SEQUENCE [LARGE SCALE GENOMIC DNA]</scope>
    <source>
        <strain evidence="4 5">MD-104</strain>
    </source>
</reference>
<keyword evidence="2" id="KW-0472">Membrane</keyword>
<dbReference type="Proteomes" id="UP000218811">
    <property type="component" value="Unassembled WGS sequence"/>
</dbReference>
<dbReference type="AlphaFoldDB" id="A0A2H3JPF8"/>
<feature type="region of interest" description="Disordered" evidence="1">
    <location>
        <begin position="754"/>
        <end position="774"/>
    </location>
</feature>
<organism evidence="4 5">
    <name type="scientific">Wolfiporia cocos (strain MD-104)</name>
    <name type="common">Brown rot fungus</name>
    <dbReference type="NCBI Taxonomy" id="742152"/>
    <lineage>
        <taxon>Eukaryota</taxon>
        <taxon>Fungi</taxon>
        <taxon>Dikarya</taxon>
        <taxon>Basidiomycota</taxon>
        <taxon>Agaricomycotina</taxon>
        <taxon>Agaricomycetes</taxon>
        <taxon>Polyporales</taxon>
        <taxon>Phaeolaceae</taxon>
        <taxon>Wolfiporia</taxon>
    </lineage>
</organism>
<keyword evidence="2" id="KW-0812">Transmembrane</keyword>